<evidence type="ECO:0000313" key="3">
    <source>
        <dbReference type="Proteomes" id="UP001164439"/>
    </source>
</evidence>
<sequence length="135" mass="14944">MIDDLGDATWDRELDDPFLRIGHRSDRADLRRRMRDYVRALLAHAFLAVPAAQAAAKGGRGNGSTLVPLIVAEVRRFLATGAAHRPRPPLRVHAMSEAVTSWRGGAVRPPLMGHQPTTFPTTPLTRTDSEKLLKY</sequence>
<proteinExistence type="predicted"/>
<accession>A0ABY7K8U1</accession>
<dbReference type="EMBL" id="CP114413">
    <property type="protein sequence ID" value="WAZ19968.1"/>
    <property type="molecule type" value="Genomic_DNA"/>
</dbReference>
<feature type="compositionally biased region" description="Low complexity" evidence="1">
    <location>
        <begin position="116"/>
        <end position="126"/>
    </location>
</feature>
<gene>
    <name evidence="2" type="ORF">STRCI_001056</name>
</gene>
<protein>
    <submittedName>
        <fullName evidence="2">Uncharacterized protein</fullName>
    </submittedName>
</protein>
<dbReference type="RefSeq" id="WP_269657659.1">
    <property type="nucleotide sequence ID" value="NZ_CP114413.1"/>
</dbReference>
<reference evidence="2" key="1">
    <citation type="submission" date="2022-12" db="EMBL/GenBank/DDBJ databases">
        <authorList>
            <person name="Ruckert C."/>
            <person name="Busche T."/>
            <person name="Kalinowski J."/>
            <person name="Wittmann C."/>
        </authorList>
    </citation>
    <scope>NUCLEOTIDE SEQUENCE</scope>
    <source>
        <strain evidence="2">DSM 40467</strain>
    </source>
</reference>
<evidence type="ECO:0000256" key="1">
    <source>
        <dbReference type="SAM" id="MobiDB-lite"/>
    </source>
</evidence>
<keyword evidence="3" id="KW-1185">Reference proteome</keyword>
<dbReference type="Proteomes" id="UP001164439">
    <property type="component" value="Chromosome"/>
</dbReference>
<feature type="region of interest" description="Disordered" evidence="1">
    <location>
        <begin position="106"/>
        <end position="127"/>
    </location>
</feature>
<evidence type="ECO:0000313" key="2">
    <source>
        <dbReference type="EMBL" id="WAZ19968.1"/>
    </source>
</evidence>
<name>A0ABY7K8U1_9ACTN</name>
<organism evidence="2 3">
    <name type="scientific">Streptomyces cinnabarinus</name>
    <dbReference type="NCBI Taxonomy" id="67287"/>
    <lineage>
        <taxon>Bacteria</taxon>
        <taxon>Bacillati</taxon>
        <taxon>Actinomycetota</taxon>
        <taxon>Actinomycetes</taxon>
        <taxon>Kitasatosporales</taxon>
        <taxon>Streptomycetaceae</taxon>
        <taxon>Streptomyces</taxon>
    </lineage>
</organism>